<gene>
    <name evidence="1" type="ORF">KTAU_13570</name>
</gene>
<dbReference type="EMBL" id="BKZV01000001">
    <property type="protein sequence ID" value="GER82720.1"/>
    <property type="molecule type" value="Genomic_DNA"/>
</dbReference>
<dbReference type="AlphaFoldDB" id="A0A5J4K7Q7"/>
<evidence type="ECO:0000313" key="2">
    <source>
        <dbReference type="Proteomes" id="UP000334820"/>
    </source>
</evidence>
<dbReference type="RefSeq" id="WP_151727520.1">
    <property type="nucleotide sequence ID" value="NZ_BKZV01000001.1"/>
</dbReference>
<organism evidence="1 2">
    <name type="scientific">Thermogemmatispora aurantia</name>
    <dbReference type="NCBI Taxonomy" id="2045279"/>
    <lineage>
        <taxon>Bacteria</taxon>
        <taxon>Bacillati</taxon>
        <taxon>Chloroflexota</taxon>
        <taxon>Ktedonobacteria</taxon>
        <taxon>Thermogemmatisporales</taxon>
        <taxon>Thermogemmatisporaceae</taxon>
        <taxon>Thermogemmatispora</taxon>
    </lineage>
</organism>
<evidence type="ECO:0000313" key="1">
    <source>
        <dbReference type="EMBL" id="GER82720.1"/>
    </source>
</evidence>
<name>A0A5J4K7Q7_9CHLR</name>
<dbReference type="Proteomes" id="UP000334820">
    <property type="component" value="Unassembled WGS sequence"/>
</dbReference>
<comment type="caution">
    <text evidence="1">The sequence shown here is derived from an EMBL/GenBank/DDBJ whole genome shotgun (WGS) entry which is preliminary data.</text>
</comment>
<protein>
    <submittedName>
        <fullName evidence="1">Uncharacterized protein</fullName>
    </submittedName>
</protein>
<keyword evidence="2" id="KW-1185">Reference proteome</keyword>
<accession>A0A5J4K7Q7</accession>
<reference evidence="1 2" key="1">
    <citation type="journal article" date="2019" name="Int. J. Syst. Evol. Microbiol.">
        <title>Thermogemmatispora aurantia sp. nov. and Thermogemmatispora argillosa sp. nov., within the class Ktedonobacteria, and emended description of the genus Thermogemmatispora.</title>
        <authorList>
            <person name="Zheng Y."/>
            <person name="Wang C.M."/>
            <person name="Sakai Y."/>
            <person name="Abe K."/>
            <person name="Yokota A."/>
            <person name="Yabe S."/>
        </authorList>
    </citation>
    <scope>NUCLEOTIDE SEQUENCE [LARGE SCALE GENOMIC DNA]</scope>
    <source>
        <strain evidence="1 2">A1-2</strain>
    </source>
</reference>
<sequence>MSLTDDSRGWTFPGEDYPPPEMIIIAGRQVRAGTRVRLCPGRARQGHLADAFDLLLEGRIGRVEVIQQDFENRLYLVVTLDDDPGREQWDERVLPGHRFFFFPEEVEPLGEGE</sequence>
<proteinExistence type="predicted"/>